<dbReference type="Pfam" id="PF01212">
    <property type="entry name" value="Beta_elim_lyase"/>
    <property type="match status" value="1"/>
</dbReference>
<comment type="cofactor">
    <cofactor evidence="1">
        <name>pyridoxal 5'-phosphate</name>
        <dbReference type="ChEBI" id="CHEBI:597326"/>
    </cofactor>
</comment>
<evidence type="ECO:0000313" key="6">
    <source>
        <dbReference type="Proteomes" id="UP001291999"/>
    </source>
</evidence>
<keyword evidence="6" id="KW-1185">Reference proteome</keyword>
<accession>A0ABU5K9Z3</accession>
<sequence>MSDDVLARFRAASASADWVFGRAPSTPAAMFRDLAAFAEEHAVEWDRYGERGGVARLEGEVAELLGKPAAVMFPSGVMAQQATLRSWCDRTGSRRVALPDTSHLVHHEQDGPRRVLGLELEWLTTGRETPTAASLGAIGGRLGAAMVELPLRDAGSLLPAWDDLVALSAAARERGVPLHADGARIWESVAHWDRSLAEAAGLFDSMYVSLYKGLGGSSGALVVCGEDLAGELRSWRARMGGTIFSMTAAAVGGLRGLREHHAGFGANRSWAIALAGALREHGLRSFPEVPHIATFLVYAPGTADAVNERVVSCVEQRGVVPSGLWRAADVPGWVETELTCYEPALARDPSEVARMLAEVVLGPSAASET</sequence>
<dbReference type="Gene3D" id="3.90.1150.10">
    <property type="entry name" value="Aspartate Aminotransferase, domain 1"/>
    <property type="match status" value="1"/>
</dbReference>
<reference evidence="5 6" key="1">
    <citation type="submission" date="2023-11" db="EMBL/GenBank/DDBJ databases">
        <title>Novel species in genus Nocardioides.</title>
        <authorList>
            <person name="Zhou H."/>
        </authorList>
    </citation>
    <scope>NUCLEOTIDE SEQUENCE [LARGE SCALE GENOMIC DNA]</scope>
    <source>
        <strain evidence="5 6">S-58</strain>
    </source>
</reference>
<comment type="similarity">
    <text evidence="2">Belongs to the threonine aldolase family.</text>
</comment>
<dbReference type="SUPFAM" id="SSF53383">
    <property type="entry name" value="PLP-dependent transferases"/>
    <property type="match status" value="1"/>
</dbReference>
<dbReference type="PANTHER" id="PTHR48097">
    <property type="entry name" value="L-THREONINE ALDOLASE-RELATED"/>
    <property type="match status" value="1"/>
</dbReference>
<protein>
    <submittedName>
        <fullName evidence="5">Beta-eliminating lyase-related protein</fullName>
    </submittedName>
</protein>
<dbReference type="Proteomes" id="UP001291999">
    <property type="component" value="Unassembled WGS sequence"/>
</dbReference>
<dbReference type="Gene3D" id="3.40.640.10">
    <property type="entry name" value="Type I PLP-dependent aspartate aminotransferase-like (Major domain)"/>
    <property type="match status" value="1"/>
</dbReference>
<keyword evidence="5" id="KW-0456">Lyase</keyword>
<organism evidence="5 6">
    <name type="scientific">Nocardioides renjunii</name>
    <dbReference type="NCBI Taxonomy" id="3095075"/>
    <lineage>
        <taxon>Bacteria</taxon>
        <taxon>Bacillati</taxon>
        <taxon>Actinomycetota</taxon>
        <taxon>Actinomycetes</taxon>
        <taxon>Propionibacteriales</taxon>
        <taxon>Nocardioidaceae</taxon>
        <taxon>Nocardioides</taxon>
    </lineage>
</organism>
<feature type="domain" description="Aromatic amino acid beta-eliminating lyase/threonine aldolase" evidence="4">
    <location>
        <begin position="43"/>
        <end position="285"/>
    </location>
</feature>
<name>A0ABU5K9Z3_9ACTN</name>
<comment type="caution">
    <text evidence="5">The sequence shown here is derived from an EMBL/GenBank/DDBJ whole genome shotgun (WGS) entry which is preliminary data.</text>
</comment>
<evidence type="ECO:0000259" key="4">
    <source>
        <dbReference type="Pfam" id="PF01212"/>
    </source>
</evidence>
<dbReference type="GO" id="GO:0016829">
    <property type="term" value="F:lyase activity"/>
    <property type="evidence" value="ECO:0007669"/>
    <property type="project" value="UniProtKB-KW"/>
</dbReference>
<evidence type="ECO:0000256" key="2">
    <source>
        <dbReference type="ARBA" id="ARBA00006966"/>
    </source>
</evidence>
<gene>
    <name evidence="5" type="ORF">SFC79_07860</name>
</gene>
<evidence type="ECO:0000256" key="1">
    <source>
        <dbReference type="ARBA" id="ARBA00001933"/>
    </source>
</evidence>
<dbReference type="RefSeq" id="WP_322423917.1">
    <property type="nucleotide sequence ID" value="NZ_JAXQPW010000002.1"/>
</dbReference>
<dbReference type="InterPro" id="IPR001597">
    <property type="entry name" value="ArAA_b-elim_lyase/Thr_aldolase"/>
</dbReference>
<dbReference type="InterPro" id="IPR015422">
    <property type="entry name" value="PyrdxlP-dep_Trfase_small"/>
</dbReference>
<dbReference type="PANTHER" id="PTHR48097:SF9">
    <property type="entry name" value="L-THREONINE ALDOLASE"/>
    <property type="match status" value="1"/>
</dbReference>
<evidence type="ECO:0000256" key="3">
    <source>
        <dbReference type="ARBA" id="ARBA00022898"/>
    </source>
</evidence>
<proteinExistence type="inferred from homology"/>
<evidence type="ECO:0000313" key="5">
    <source>
        <dbReference type="EMBL" id="MDZ5661672.1"/>
    </source>
</evidence>
<dbReference type="InterPro" id="IPR015424">
    <property type="entry name" value="PyrdxlP-dep_Trfase"/>
</dbReference>
<dbReference type="InterPro" id="IPR015421">
    <property type="entry name" value="PyrdxlP-dep_Trfase_major"/>
</dbReference>
<dbReference type="EMBL" id="JAXQPW010000002">
    <property type="protein sequence ID" value="MDZ5661672.1"/>
    <property type="molecule type" value="Genomic_DNA"/>
</dbReference>
<keyword evidence="3" id="KW-0663">Pyridoxal phosphate</keyword>